<name>A0A392SHF9_9FABA</name>
<dbReference type="EMBL" id="LXQA010374668">
    <property type="protein sequence ID" value="MCI47624.1"/>
    <property type="molecule type" value="Genomic_DNA"/>
</dbReference>
<keyword evidence="2" id="KW-1185">Reference proteome</keyword>
<feature type="non-terminal residue" evidence="1">
    <location>
        <position position="37"/>
    </location>
</feature>
<comment type="caution">
    <text evidence="1">The sequence shown here is derived from an EMBL/GenBank/DDBJ whole genome shotgun (WGS) entry which is preliminary data.</text>
</comment>
<organism evidence="1 2">
    <name type="scientific">Trifolium medium</name>
    <dbReference type="NCBI Taxonomy" id="97028"/>
    <lineage>
        <taxon>Eukaryota</taxon>
        <taxon>Viridiplantae</taxon>
        <taxon>Streptophyta</taxon>
        <taxon>Embryophyta</taxon>
        <taxon>Tracheophyta</taxon>
        <taxon>Spermatophyta</taxon>
        <taxon>Magnoliopsida</taxon>
        <taxon>eudicotyledons</taxon>
        <taxon>Gunneridae</taxon>
        <taxon>Pentapetalae</taxon>
        <taxon>rosids</taxon>
        <taxon>fabids</taxon>
        <taxon>Fabales</taxon>
        <taxon>Fabaceae</taxon>
        <taxon>Papilionoideae</taxon>
        <taxon>50 kb inversion clade</taxon>
        <taxon>NPAAA clade</taxon>
        <taxon>Hologalegina</taxon>
        <taxon>IRL clade</taxon>
        <taxon>Trifolieae</taxon>
        <taxon>Trifolium</taxon>
    </lineage>
</organism>
<reference evidence="1 2" key="1">
    <citation type="journal article" date="2018" name="Front. Plant Sci.">
        <title>Red Clover (Trifolium pratense) and Zigzag Clover (T. medium) - A Picture of Genomic Similarities and Differences.</title>
        <authorList>
            <person name="Dluhosova J."/>
            <person name="Istvanek J."/>
            <person name="Nedelnik J."/>
            <person name="Repkova J."/>
        </authorList>
    </citation>
    <scope>NUCLEOTIDE SEQUENCE [LARGE SCALE GENOMIC DNA]</scope>
    <source>
        <strain evidence="2">cv. 10/8</strain>
        <tissue evidence="1">Leaf</tissue>
    </source>
</reference>
<dbReference type="AlphaFoldDB" id="A0A392SHF9"/>
<dbReference type="Proteomes" id="UP000265520">
    <property type="component" value="Unassembled WGS sequence"/>
</dbReference>
<sequence>MASSSNDSTIESSCSNFSSAMKTLPNTNDYDVFVSFR</sequence>
<protein>
    <submittedName>
        <fullName evidence="1">Uncharacterized protein</fullName>
    </submittedName>
</protein>
<evidence type="ECO:0000313" key="1">
    <source>
        <dbReference type="EMBL" id="MCI47624.1"/>
    </source>
</evidence>
<accession>A0A392SHF9</accession>
<evidence type="ECO:0000313" key="2">
    <source>
        <dbReference type="Proteomes" id="UP000265520"/>
    </source>
</evidence>
<proteinExistence type="predicted"/>